<evidence type="ECO:0000313" key="2">
    <source>
        <dbReference type="EMBL" id="PYZ93324.1"/>
    </source>
</evidence>
<gene>
    <name evidence="2" type="ORF">CR194_09020</name>
</gene>
<dbReference type="InterPro" id="IPR051548">
    <property type="entry name" value="Grx-like_ET"/>
</dbReference>
<name>A0A323THD0_9BACI</name>
<dbReference type="PROSITE" id="PS00195">
    <property type="entry name" value="GLUTAREDOXIN_1"/>
    <property type="match status" value="1"/>
</dbReference>
<feature type="domain" description="Glutaredoxin" evidence="1">
    <location>
        <begin position="10"/>
        <end position="54"/>
    </location>
</feature>
<comment type="caution">
    <text evidence="2">The sequence shown here is derived from an EMBL/GenBank/DDBJ whole genome shotgun (WGS) entry which is preliminary data.</text>
</comment>
<dbReference type="CDD" id="cd02976">
    <property type="entry name" value="NrdH"/>
    <property type="match status" value="1"/>
</dbReference>
<accession>A0A323THD0</accession>
<dbReference type="InterPro" id="IPR011767">
    <property type="entry name" value="GLR_AS"/>
</dbReference>
<dbReference type="PANTHER" id="PTHR34386">
    <property type="entry name" value="GLUTAREDOXIN"/>
    <property type="match status" value="1"/>
</dbReference>
<keyword evidence="3" id="KW-1185">Reference proteome</keyword>
<dbReference type="PANTHER" id="PTHR34386:SF1">
    <property type="entry name" value="GLUTAREDOXIN-LIKE PROTEIN NRDH"/>
    <property type="match status" value="1"/>
</dbReference>
<dbReference type="GO" id="GO:0009055">
    <property type="term" value="F:electron transfer activity"/>
    <property type="evidence" value="ECO:0007669"/>
    <property type="project" value="TreeGrafter"/>
</dbReference>
<dbReference type="EMBL" id="PDOD01000002">
    <property type="protein sequence ID" value="PYZ93324.1"/>
    <property type="molecule type" value="Genomic_DNA"/>
</dbReference>
<organism evidence="2 3">
    <name type="scientific">Salipaludibacillus keqinensis</name>
    <dbReference type="NCBI Taxonomy" id="2045207"/>
    <lineage>
        <taxon>Bacteria</taxon>
        <taxon>Bacillati</taxon>
        <taxon>Bacillota</taxon>
        <taxon>Bacilli</taxon>
        <taxon>Bacillales</taxon>
        <taxon>Bacillaceae</taxon>
    </lineage>
</organism>
<dbReference type="AlphaFoldDB" id="A0A323THD0"/>
<sequence>MGVVQVNGEVIVYTSKGCPYCEQVIAFLHEHRMKVDERNISENEGHFSEWKSINPIGTPLTLYGEHQVIGFHKKNLQSIVEEHVGK</sequence>
<proteinExistence type="predicted"/>
<dbReference type="PROSITE" id="PS51354">
    <property type="entry name" value="GLUTAREDOXIN_2"/>
    <property type="match status" value="1"/>
</dbReference>
<evidence type="ECO:0000259" key="1">
    <source>
        <dbReference type="Pfam" id="PF00462"/>
    </source>
</evidence>
<dbReference type="SUPFAM" id="SSF52833">
    <property type="entry name" value="Thioredoxin-like"/>
    <property type="match status" value="1"/>
</dbReference>
<dbReference type="Gene3D" id="3.40.30.10">
    <property type="entry name" value="Glutaredoxin"/>
    <property type="match status" value="1"/>
</dbReference>
<dbReference type="Pfam" id="PF00462">
    <property type="entry name" value="Glutaredoxin"/>
    <property type="match status" value="1"/>
</dbReference>
<dbReference type="InterPro" id="IPR036249">
    <property type="entry name" value="Thioredoxin-like_sf"/>
</dbReference>
<dbReference type="GO" id="GO:0045454">
    <property type="term" value="P:cell redox homeostasis"/>
    <property type="evidence" value="ECO:0007669"/>
    <property type="project" value="TreeGrafter"/>
</dbReference>
<evidence type="ECO:0000313" key="3">
    <source>
        <dbReference type="Proteomes" id="UP000248214"/>
    </source>
</evidence>
<protein>
    <submittedName>
        <fullName evidence="2">NrdH-redoxin</fullName>
    </submittedName>
</protein>
<dbReference type="Proteomes" id="UP000248214">
    <property type="component" value="Unassembled WGS sequence"/>
</dbReference>
<dbReference type="InterPro" id="IPR002109">
    <property type="entry name" value="Glutaredoxin"/>
</dbReference>
<reference evidence="2 3" key="1">
    <citation type="submission" date="2017-10" db="EMBL/GenBank/DDBJ databases">
        <title>Bacillus sp. nov., a halophilic bacterium isolated from a Keqin Lake.</title>
        <authorList>
            <person name="Wang H."/>
        </authorList>
    </citation>
    <scope>NUCLEOTIDE SEQUENCE [LARGE SCALE GENOMIC DNA]</scope>
    <source>
        <strain evidence="2 3">KQ-12</strain>
    </source>
</reference>